<evidence type="ECO:0000256" key="7">
    <source>
        <dbReference type="ARBA" id="ARBA00022989"/>
    </source>
</evidence>
<organism evidence="15 16">
    <name type="scientific">Brachionus calyciflorus</name>
    <dbReference type="NCBI Taxonomy" id="104777"/>
    <lineage>
        <taxon>Eukaryota</taxon>
        <taxon>Metazoa</taxon>
        <taxon>Spiralia</taxon>
        <taxon>Gnathifera</taxon>
        <taxon>Rotifera</taxon>
        <taxon>Eurotatoria</taxon>
        <taxon>Monogononta</taxon>
        <taxon>Pseudotrocha</taxon>
        <taxon>Ploima</taxon>
        <taxon>Brachionidae</taxon>
        <taxon>Brachionus</taxon>
    </lineage>
</organism>
<dbReference type="InterPro" id="IPR031424">
    <property type="entry name" value="QVR-like"/>
</dbReference>
<dbReference type="PANTHER" id="PTHR28388:SF1">
    <property type="entry name" value="TRANSMEMBRANE PROTEIN 237"/>
    <property type="match status" value="1"/>
</dbReference>
<dbReference type="OrthoDB" id="550113at2759"/>
<dbReference type="Proteomes" id="UP000663879">
    <property type="component" value="Unassembled WGS sequence"/>
</dbReference>
<evidence type="ECO:0000256" key="4">
    <source>
        <dbReference type="ARBA" id="ARBA00022692"/>
    </source>
</evidence>
<sequence>MIVNALNQLPKEAKNLNSFKSKLDSWRRNNIKAIFSLIQQATSNSDGQCCRKRIECYECDSRFDPRCGDQFNLTRDTGTLIYCDDLCVKLKHKFGNKFYYIRSCADQFKKIYIKKTEVCYSTRTKDGGNLCFCDHDLCNKANNLTNLFKSESFFNLVNFFCSFVMSRNKLPALNLPRPPSSESNDDLSSNRSVSARQRRRARLHSQTKLANDVENDGQLNQGFESDDAAKNNQETTTKNPSRTRRARKSIAKEIKTEEKNQDSHPPLPKKVKKTRKTNFVSNPGYLDGLEEDIIEMSDEKKELNTDQFASDLSQRELISDNLFKSVPTDKFFLEVEKKFAIQKKELYEKKQNERLAQLFQDQLKLKQKEELKYEISTGRTALYTHKILRLFFLFFHGLNVGLQFWQTIVVYVLNIIDFKFIPNLNIPSSDIFDTSNFKLMILFESISMPLHCLSYFFLTICIVDTMDRVDFTKMNCKYLVKCLSFQNQFWAIVFYMIAVLISLSTIFIDESAYLVSLNQSSILNNTQSSFLQNINNHTTAWKSVSIVKAVFSLLGWLLFSIFVKDDKTYESLEKRDFTVLDDIANDLANQNQTKA</sequence>
<evidence type="ECO:0000256" key="10">
    <source>
        <dbReference type="ARBA" id="ARBA00023180"/>
    </source>
</evidence>
<dbReference type="GO" id="GO:0030431">
    <property type="term" value="P:sleep"/>
    <property type="evidence" value="ECO:0007669"/>
    <property type="project" value="InterPro"/>
</dbReference>
<dbReference type="InterPro" id="IPR029409">
    <property type="entry name" value="TMEM237"/>
</dbReference>
<evidence type="ECO:0000256" key="2">
    <source>
        <dbReference type="ARBA" id="ARBA00004141"/>
    </source>
</evidence>
<dbReference type="AlphaFoldDB" id="A0A813MW16"/>
<dbReference type="GO" id="GO:0035869">
    <property type="term" value="C:ciliary transition zone"/>
    <property type="evidence" value="ECO:0007669"/>
    <property type="project" value="TreeGrafter"/>
</dbReference>
<keyword evidence="10" id="KW-0325">Glycoprotein</keyword>
<keyword evidence="11" id="KW-0966">Cell projection</keyword>
<evidence type="ECO:0000256" key="3">
    <source>
        <dbReference type="ARBA" id="ARBA00008783"/>
    </source>
</evidence>
<evidence type="ECO:0000313" key="16">
    <source>
        <dbReference type="Proteomes" id="UP000663879"/>
    </source>
</evidence>
<dbReference type="GO" id="GO:0032222">
    <property type="term" value="P:regulation of synaptic transmission, cholinergic"/>
    <property type="evidence" value="ECO:0007669"/>
    <property type="project" value="InterPro"/>
</dbReference>
<evidence type="ECO:0000256" key="14">
    <source>
        <dbReference type="SAM" id="Phobius"/>
    </source>
</evidence>
<name>A0A813MW16_9BILA</name>
<dbReference type="PANTHER" id="PTHR28388">
    <property type="entry name" value="TRANSMEMBRANE PROTEIN 237"/>
    <property type="match status" value="1"/>
</dbReference>
<feature type="region of interest" description="Disordered" evidence="13">
    <location>
        <begin position="175"/>
        <end position="276"/>
    </location>
</feature>
<evidence type="ECO:0000256" key="11">
    <source>
        <dbReference type="ARBA" id="ARBA00023273"/>
    </source>
</evidence>
<dbReference type="Pfam" id="PF17064">
    <property type="entry name" value="QVR"/>
    <property type="match status" value="1"/>
</dbReference>
<feature type="transmembrane region" description="Helical" evidence="14">
    <location>
        <begin position="487"/>
        <end position="508"/>
    </location>
</feature>
<comment type="caution">
    <text evidence="15">The sequence shown here is derived from an EMBL/GenBank/DDBJ whole genome shotgun (WGS) entry which is preliminary data.</text>
</comment>
<evidence type="ECO:0008006" key="17">
    <source>
        <dbReference type="Google" id="ProtNLM"/>
    </source>
</evidence>
<keyword evidence="8" id="KW-0969">Cilium</keyword>
<feature type="transmembrane region" description="Helical" evidence="14">
    <location>
        <begin position="390"/>
        <end position="413"/>
    </location>
</feature>
<protein>
    <recommendedName>
        <fullName evidence="17">Protein quiver</fullName>
    </recommendedName>
</protein>
<comment type="function">
    <text evidence="12">Component of the transition zone in primary cilia. Required for ciliogenesis.</text>
</comment>
<feature type="compositionally biased region" description="Basic residues" evidence="13">
    <location>
        <begin position="267"/>
        <end position="276"/>
    </location>
</feature>
<keyword evidence="7 14" id="KW-1133">Transmembrane helix</keyword>
<keyword evidence="5" id="KW-0732">Signal</keyword>
<evidence type="ECO:0000256" key="13">
    <source>
        <dbReference type="SAM" id="MobiDB-lite"/>
    </source>
</evidence>
<gene>
    <name evidence="15" type="ORF">OXX778_LOCUS2831</name>
</gene>
<dbReference type="EMBL" id="CAJNOC010000232">
    <property type="protein sequence ID" value="CAF0730835.1"/>
    <property type="molecule type" value="Genomic_DNA"/>
</dbReference>
<evidence type="ECO:0000256" key="5">
    <source>
        <dbReference type="ARBA" id="ARBA00022729"/>
    </source>
</evidence>
<keyword evidence="6" id="KW-0970">Cilium biogenesis/degradation</keyword>
<feature type="compositionally biased region" description="Polar residues" evidence="13">
    <location>
        <begin position="230"/>
        <end position="240"/>
    </location>
</feature>
<feature type="transmembrane region" description="Helical" evidence="14">
    <location>
        <begin position="446"/>
        <end position="466"/>
    </location>
</feature>
<comment type="subcellular location">
    <subcellularLocation>
        <location evidence="1">Cell projection</location>
        <location evidence="1">Cilium</location>
    </subcellularLocation>
    <subcellularLocation>
        <location evidence="2">Membrane</location>
        <topology evidence="2">Multi-pass membrane protein</topology>
    </subcellularLocation>
</comment>
<evidence type="ECO:0000256" key="12">
    <source>
        <dbReference type="ARBA" id="ARBA00025631"/>
    </source>
</evidence>
<keyword evidence="4 14" id="KW-0812">Transmembrane</keyword>
<evidence type="ECO:0000256" key="6">
    <source>
        <dbReference type="ARBA" id="ARBA00022794"/>
    </source>
</evidence>
<evidence type="ECO:0000256" key="8">
    <source>
        <dbReference type="ARBA" id="ARBA00023069"/>
    </source>
</evidence>
<dbReference type="GO" id="GO:0016020">
    <property type="term" value="C:membrane"/>
    <property type="evidence" value="ECO:0007669"/>
    <property type="project" value="UniProtKB-SubCell"/>
</dbReference>
<dbReference type="Pfam" id="PF15383">
    <property type="entry name" value="TMEM237"/>
    <property type="match status" value="1"/>
</dbReference>
<evidence type="ECO:0000256" key="9">
    <source>
        <dbReference type="ARBA" id="ARBA00023136"/>
    </source>
</evidence>
<evidence type="ECO:0000256" key="1">
    <source>
        <dbReference type="ARBA" id="ARBA00004138"/>
    </source>
</evidence>
<feature type="compositionally biased region" description="Basic residues" evidence="13">
    <location>
        <begin position="196"/>
        <end position="205"/>
    </location>
</feature>
<comment type="similarity">
    <text evidence="3">Belongs to the TMEM237 family.</text>
</comment>
<feature type="transmembrane region" description="Helical" evidence="14">
    <location>
        <begin position="545"/>
        <end position="563"/>
    </location>
</feature>
<keyword evidence="16" id="KW-1185">Reference proteome</keyword>
<dbReference type="CDD" id="cd23595">
    <property type="entry name" value="TFP_LU_ECD_Qvr"/>
    <property type="match status" value="1"/>
</dbReference>
<keyword evidence="9 14" id="KW-0472">Membrane</keyword>
<feature type="compositionally biased region" description="Basic and acidic residues" evidence="13">
    <location>
        <begin position="250"/>
        <end position="262"/>
    </location>
</feature>
<evidence type="ECO:0000313" key="15">
    <source>
        <dbReference type="EMBL" id="CAF0730835.1"/>
    </source>
</evidence>
<proteinExistence type="inferred from homology"/>
<reference evidence="15" key="1">
    <citation type="submission" date="2021-02" db="EMBL/GenBank/DDBJ databases">
        <authorList>
            <person name="Nowell W R."/>
        </authorList>
    </citation>
    <scope>NUCLEOTIDE SEQUENCE</scope>
    <source>
        <strain evidence="15">Ploen Becks lab</strain>
    </source>
</reference>
<dbReference type="GO" id="GO:0060271">
    <property type="term" value="P:cilium assembly"/>
    <property type="evidence" value="ECO:0007669"/>
    <property type="project" value="TreeGrafter"/>
</dbReference>
<accession>A0A813MW16</accession>